<keyword evidence="1 4" id="KW-0808">Transferase</keyword>
<name>J9GRP8_9ZZZZ</name>
<dbReference type="SMART" id="SM00563">
    <property type="entry name" value="PlsC"/>
    <property type="match status" value="1"/>
</dbReference>
<proteinExistence type="predicted"/>
<dbReference type="PANTHER" id="PTHR10434">
    <property type="entry name" value="1-ACYL-SN-GLYCEROL-3-PHOSPHATE ACYLTRANSFERASE"/>
    <property type="match status" value="1"/>
</dbReference>
<evidence type="ECO:0000313" key="4">
    <source>
        <dbReference type="EMBL" id="EJX02840.1"/>
    </source>
</evidence>
<dbReference type="AlphaFoldDB" id="J9GRP8"/>
<dbReference type="Pfam" id="PF01553">
    <property type="entry name" value="Acyltransferase"/>
    <property type="match status" value="1"/>
</dbReference>
<keyword evidence="2 4" id="KW-0012">Acyltransferase</keyword>
<dbReference type="GO" id="GO:0006654">
    <property type="term" value="P:phosphatidic acid biosynthetic process"/>
    <property type="evidence" value="ECO:0007669"/>
    <property type="project" value="TreeGrafter"/>
</dbReference>
<dbReference type="CDD" id="cd07989">
    <property type="entry name" value="LPLAT_AGPAT-like"/>
    <property type="match status" value="1"/>
</dbReference>
<accession>J9GRP8</accession>
<feature type="domain" description="Phospholipid/glycerol acyltransferase" evidence="3">
    <location>
        <begin position="1"/>
        <end position="116"/>
    </location>
</feature>
<organism evidence="4">
    <name type="scientific">gut metagenome</name>
    <dbReference type="NCBI Taxonomy" id="749906"/>
    <lineage>
        <taxon>unclassified sequences</taxon>
        <taxon>metagenomes</taxon>
        <taxon>organismal metagenomes</taxon>
    </lineage>
</organism>
<evidence type="ECO:0000256" key="1">
    <source>
        <dbReference type="ARBA" id="ARBA00022679"/>
    </source>
</evidence>
<dbReference type="GO" id="GO:0003841">
    <property type="term" value="F:1-acylglycerol-3-phosphate O-acyltransferase activity"/>
    <property type="evidence" value="ECO:0007669"/>
    <property type="project" value="TreeGrafter"/>
</dbReference>
<dbReference type="PANTHER" id="PTHR10434:SF11">
    <property type="entry name" value="1-ACYL-SN-GLYCEROL-3-PHOSPHATE ACYLTRANSFERASE"/>
    <property type="match status" value="1"/>
</dbReference>
<dbReference type="EMBL" id="AMCI01002392">
    <property type="protein sequence ID" value="EJX02840.1"/>
    <property type="molecule type" value="Genomic_DNA"/>
</dbReference>
<sequence length="170" mass="19398">MLAPNHISGMDPVFVIISRFWGRKMVILAKDELMHIHPFITWFFRKVGVISIQRGKGQNDVLDEAIREMKDEGRSMLIFPEGTRSKTGETGRIKSGAFVVASAAHADMIPCRIIYSHGTMRLFSRVRICFGKPIPAEKLDLGEIRSAAKLRECKQMLADSWQQLYEENKF</sequence>
<protein>
    <submittedName>
        <fullName evidence="4">1-acyl-sn-glycerol-3-phosphate acyltransferase</fullName>
    </submittedName>
</protein>
<evidence type="ECO:0000256" key="2">
    <source>
        <dbReference type="ARBA" id="ARBA00023315"/>
    </source>
</evidence>
<gene>
    <name evidence="4" type="ORF">EVA_09055</name>
</gene>
<comment type="caution">
    <text evidence="4">The sequence shown here is derived from an EMBL/GenBank/DDBJ whole genome shotgun (WGS) entry which is preliminary data.</text>
</comment>
<dbReference type="SUPFAM" id="SSF69593">
    <property type="entry name" value="Glycerol-3-phosphate (1)-acyltransferase"/>
    <property type="match status" value="1"/>
</dbReference>
<reference evidence="4" key="1">
    <citation type="journal article" date="2012" name="PLoS ONE">
        <title>Gene sets for utilization of primary and secondary nutrition supplies in the distal gut of endangered iberian lynx.</title>
        <authorList>
            <person name="Alcaide M."/>
            <person name="Messina E."/>
            <person name="Richter M."/>
            <person name="Bargiela R."/>
            <person name="Peplies J."/>
            <person name="Huws S.A."/>
            <person name="Newbold C.J."/>
            <person name="Golyshin P.N."/>
            <person name="Simon M.A."/>
            <person name="Lopez G."/>
            <person name="Yakimov M.M."/>
            <person name="Ferrer M."/>
        </authorList>
    </citation>
    <scope>NUCLEOTIDE SEQUENCE</scope>
</reference>
<evidence type="ECO:0000259" key="3">
    <source>
        <dbReference type="SMART" id="SM00563"/>
    </source>
</evidence>
<dbReference type="InterPro" id="IPR002123">
    <property type="entry name" value="Plipid/glycerol_acylTrfase"/>
</dbReference>